<accession>A0A2C5WWN5</accession>
<comment type="cofactor">
    <cofactor evidence="1">
        <name>Zn(2+)</name>
        <dbReference type="ChEBI" id="CHEBI:29105"/>
    </cofactor>
</comment>
<feature type="transmembrane region" description="Helical" evidence="17">
    <location>
        <begin position="469"/>
        <end position="488"/>
    </location>
</feature>
<evidence type="ECO:0000256" key="16">
    <source>
        <dbReference type="SAM" id="MobiDB-lite"/>
    </source>
</evidence>
<feature type="transmembrane region" description="Helical" evidence="17">
    <location>
        <begin position="697"/>
        <end position="722"/>
    </location>
</feature>
<reference evidence="21 22" key="1">
    <citation type="journal article" date="2013" name="Fungal Biol.">
        <title>Analysis of microsatellite markers in the genome of the plant pathogen Ceratocystis fimbriata.</title>
        <authorList>
            <person name="Simpson M.C."/>
            <person name="Wilken P.M."/>
            <person name="Coetzee M.P."/>
            <person name="Wingfield M.J."/>
            <person name="Wingfield B.D."/>
        </authorList>
    </citation>
    <scope>NUCLEOTIDE SEQUENCE [LARGE SCALE GENOMIC DNA]</scope>
    <source>
        <strain evidence="21 22">CBS 114723</strain>
    </source>
</reference>
<dbReference type="Proteomes" id="UP000222788">
    <property type="component" value="Unassembled WGS sequence"/>
</dbReference>
<evidence type="ECO:0000259" key="20">
    <source>
        <dbReference type="Pfam" id="PF22251"/>
    </source>
</evidence>
<feature type="region of interest" description="Disordered" evidence="16">
    <location>
        <begin position="611"/>
        <end position="647"/>
    </location>
</feature>
<gene>
    <name evidence="21" type="ORF">CFIMG_004495RA</name>
</gene>
<evidence type="ECO:0000259" key="19">
    <source>
        <dbReference type="Pfam" id="PF22250"/>
    </source>
</evidence>
<feature type="transmembrane region" description="Helical" evidence="17">
    <location>
        <begin position="410"/>
        <end position="433"/>
    </location>
</feature>
<evidence type="ECO:0000256" key="11">
    <source>
        <dbReference type="ARBA" id="ARBA00022989"/>
    </source>
</evidence>
<dbReference type="GO" id="GO:0006508">
    <property type="term" value="P:proteolysis"/>
    <property type="evidence" value="ECO:0007669"/>
    <property type="project" value="UniProtKB-KW"/>
</dbReference>
<keyword evidence="7 17" id="KW-0812">Transmembrane</keyword>
<evidence type="ECO:0000256" key="8">
    <source>
        <dbReference type="ARBA" id="ARBA00022723"/>
    </source>
</evidence>
<evidence type="ECO:0000256" key="3">
    <source>
        <dbReference type="ARBA" id="ARBA00004128"/>
    </source>
</evidence>
<evidence type="ECO:0000256" key="5">
    <source>
        <dbReference type="ARBA" id="ARBA00022554"/>
    </source>
</evidence>
<feature type="transmembrane region" description="Helical" evidence="17">
    <location>
        <begin position="531"/>
        <end position="550"/>
    </location>
</feature>
<proteinExistence type="inferred from homology"/>
<dbReference type="CDD" id="cd03875">
    <property type="entry name" value="M28_Fxna_like"/>
    <property type="match status" value="1"/>
</dbReference>
<dbReference type="GO" id="GO:0005774">
    <property type="term" value="C:vacuolar membrane"/>
    <property type="evidence" value="ECO:0007669"/>
    <property type="project" value="UniProtKB-SubCell"/>
</dbReference>
<feature type="transmembrane region" description="Helical" evidence="17">
    <location>
        <begin position="734"/>
        <end position="755"/>
    </location>
</feature>
<evidence type="ECO:0000256" key="12">
    <source>
        <dbReference type="ARBA" id="ARBA00023049"/>
    </source>
</evidence>
<dbReference type="Pfam" id="PF22250">
    <property type="entry name" value="PFF1_C"/>
    <property type="match status" value="1"/>
</dbReference>
<evidence type="ECO:0000256" key="13">
    <source>
        <dbReference type="ARBA" id="ARBA00023136"/>
    </source>
</evidence>
<keyword evidence="13 17" id="KW-0472">Membrane</keyword>
<protein>
    <recommendedName>
        <fullName evidence="15">Peptide hydrolase</fullName>
        <ecNumber evidence="15">3.4.-.-</ecNumber>
    </recommendedName>
</protein>
<keyword evidence="14" id="KW-0325">Glycoprotein</keyword>
<dbReference type="InterPro" id="IPR053976">
    <property type="entry name" value="PFF1_TM"/>
</dbReference>
<dbReference type="InterPro" id="IPR007484">
    <property type="entry name" value="Peptidase_M28"/>
</dbReference>
<dbReference type="GO" id="GO:0046872">
    <property type="term" value="F:metal ion binding"/>
    <property type="evidence" value="ECO:0007669"/>
    <property type="project" value="UniProtKB-KW"/>
</dbReference>
<evidence type="ECO:0000256" key="4">
    <source>
        <dbReference type="ARBA" id="ARBA00010918"/>
    </source>
</evidence>
<dbReference type="Pfam" id="PF04389">
    <property type="entry name" value="Peptidase_M28"/>
    <property type="match status" value="1"/>
</dbReference>
<comment type="subcellular location">
    <subcellularLocation>
        <location evidence="3">Vacuole membrane</location>
        <topology evidence="3">Multi-pass membrane protein</topology>
    </subcellularLocation>
</comment>
<dbReference type="OrthoDB" id="76293at2759"/>
<evidence type="ECO:0000256" key="15">
    <source>
        <dbReference type="RuleBase" id="RU361240"/>
    </source>
</evidence>
<keyword evidence="11 17" id="KW-1133">Transmembrane helix</keyword>
<keyword evidence="6 15" id="KW-0645">Protease</keyword>
<dbReference type="PANTHER" id="PTHR12147:SF58">
    <property type="entry name" value="VACUOLAR MEMBRANE PROTEASE"/>
    <property type="match status" value="1"/>
</dbReference>
<keyword evidence="5" id="KW-0926">Vacuole</keyword>
<dbReference type="AlphaFoldDB" id="A0A2C5WWN5"/>
<dbReference type="FunFam" id="3.40.630.10:FF:000057">
    <property type="entry name" value="Vacuolar membrane protease"/>
    <property type="match status" value="1"/>
</dbReference>
<feature type="domain" description="Peptidase M28" evidence="18">
    <location>
        <begin position="177"/>
        <end position="357"/>
    </location>
</feature>
<evidence type="ECO:0000259" key="18">
    <source>
        <dbReference type="Pfam" id="PF04389"/>
    </source>
</evidence>
<dbReference type="SUPFAM" id="SSF53187">
    <property type="entry name" value="Zn-dependent exopeptidases"/>
    <property type="match status" value="1"/>
</dbReference>
<keyword evidence="9 15" id="KW-0378">Hydrolase</keyword>
<dbReference type="InterPro" id="IPR045175">
    <property type="entry name" value="M28_fam"/>
</dbReference>
<evidence type="ECO:0000256" key="2">
    <source>
        <dbReference type="ARBA" id="ARBA00003273"/>
    </source>
</evidence>
<reference evidence="21 22" key="2">
    <citation type="journal article" date="2013" name="IMA Fungus">
        <title>IMA Genome-F 1: Ceratocystis fimbriata: Draft nuclear genome sequence for the plant pathogen, Ceratocystis fimbriata.</title>
        <authorList>
            <person name="Wilken P.M."/>
            <person name="Steenkamp E.T."/>
            <person name="Wingfield M.J."/>
            <person name="de Beer Z.W."/>
            <person name="Wingfield B.D."/>
        </authorList>
    </citation>
    <scope>NUCLEOTIDE SEQUENCE [LARGE SCALE GENOMIC DNA]</scope>
    <source>
        <strain evidence="21 22">CBS 114723</strain>
    </source>
</reference>
<evidence type="ECO:0000256" key="7">
    <source>
        <dbReference type="ARBA" id="ARBA00022692"/>
    </source>
</evidence>
<keyword evidence="10 15" id="KW-0862">Zinc</keyword>
<evidence type="ECO:0000256" key="9">
    <source>
        <dbReference type="ARBA" id="ARBA00022801"/>
    </source>
</evidence>
<comment type="similarity">
    <text evidence="4 15">Belongs to the peptidase M28 family.</text>
</comment>
<evidence type="ECO:0000256" key="6">
    <source>
        <dbReference type="ARBA" id="ARBA00022670"/>
    </source>
</evidence>
<dbReference type="PANTHER" id="PTHR12147">
    <property type="entry name" value="METALLOPEPTIDASE M28 FAMILY MEMBER"/>
    <property type="match status" value="1"/>
</dbReference>
<comment type="caution">
    <text evidence="21">The sequence shown here is derived from an EMBL/GenBank/DDBJ whole genome shotgun (WGS) entry which is preliminary data.</text>
</comment>
<dbReference type="EMBL" id="APWK03000131">
    <property type="protein sequence ID" value="PHH50427.1"/>
    <property type="molecule type" value="Genomic_DNA"/>
</dbReference>
<evidence type="ECO:0000313" key="21">
    <source>
        <dbReference type="EMBL" id="PHH50427.1"/>
    </source>
</evidence>
<keyword evidence="22" id="KW-1185">Reference proteome</keyword>
<sequence>MVALANPFAFRPAQVTFWLALIYAALVIPSVFVHESVPAPPSPDDLDALSGMNITEAWLDLLKITEQYHPYASHANDDVRNYIMKQVEDILNRNNASFGLEKLGDQAGLYSPSRKSVSNASVVVFSDMLSNVTTGTVVRNVPGFCAMGHYFEGSNIYVYIRGTEDDPNQWWHEEHVPGKRYGGNGVLVNAHYDSVSTGFGATDDGMGVVSVLQVINHYTKPGNQPKNGLVAMFNNGEEDYLWGARAFGKSPLMPFIHTFLNLEGAGGGGRAVLFRTSDAQVTKPYARSQHPFGTVIGDEGFRSGAIQSQTDYIVLDGVYGQRGLDLAFYKPRARYHTNQDDVRHASTASLWHMLSASVATLDGLTSDTSKTFTGPRSDNREDLVQNGRGKDGVWFDIFGSAFVLFERQGLFAWSATLLVTGPVVLFLITIILVRLDKYYLFTSVVRVRDVDEIYSIQIDGFHGFFRTPIALAVSTLLISSTALLVNRINPLVSYGNEYTVWAMMFSLALFSLWLIARSASSMRPTAFQRAYTLMWLYIFGWVVLLGLSIAESQWRIVSGYSLVVMHSTIYIAFIIALLELFSLPSKEKYALRVHEMQRAIDDLNAGESEESALISPTPGEIDSRSMASEFPEQPAGEETPLLGGGGTATNNLRSFRTTFASGYRRSVFAAIRTHRESHAEVYGGEQDWSTDLHSWTWLLQAFILGPINLMLLVPTGLFLMSSMNQTGADGSNTLIPYVFAGFFSLLACIPALPFLHRVPSRLPLVLLIVFVITLVYNLFAFPFSAQARYKSYFQQSINLDTGVSTVRLDGLEDYIRPIIASIPASAGVPVVCDDKDSRAGLVGCKFNTTDKLSTIPSPVPGYEGMTKDFIAINVTRVASGARKASLSINGMNTKACFVRFNAPIKKFGVASSGPWDERFSPVPEEVCQVKLWRRDWQKSWTLDVEWTAEAEAEAKTEVSATGSKGRIGGEVVCIWSDANVRGNIPVLDQLLAFAPEWAAITKRAEGLVEGTRSFTL</sequence>
<feature type="transmembrane region" description="Helical" evidence="17">
    <location>
        <begin position="556"/>
        <end position="578"/>
    </location>
</feature>
<evidence type="ECO:0000313" key="22">
    <source>
        <dbReference type="Proteomes" id="UP000222788"/>
    </source>
</evidence>
<dbReference type="STRING" id="1035309.A0A2C5WWN5"/>
<keyword evidence="8 15" id="KW-0479">Metal-binding</keyword>
<feature type="transmembrane region" description="Helical" evidence="17">
    <location>
        <begin position="500"/>
        <end position="519"/>
    </location>
</feature>
<keyword evidence="12" id="KW-0482">Metalloprotease</keyword>
<evidence type="ECO:0000256" key="17">
    <source>
        <dbReference type="SAM" id="Phobius"/>
    </source>
</evidence>
<evidence type="ECO:0000256" key="10">
    <source>
        <dbReference type="ARBA" id="ARBA00022833"/>
    </source>
</evidence>
<feature type="transmembrane region" description="Helical" evidence="17">
    <location>
        <begin position="762"/>
        <end position="783"/>
    </location>
</feature>
<dbReference type="Pfam" id="PF22251">
    <property type="entry name" value="PFF1_TM"/>
    <property type="match status" value="1"/>
</dbReference>
<dbReference type="GO" id="GO:0008235">
    <property type="term" value="F:metalloexopeptidase activity"/>
    <property type="evidence" value="ECO:0007669"/>
    <property type="project" value="InterPro"/>
</dbReference>
<name>A0A2C5WWN5_9PEZI</name>
<evidence type="ECO:0000256" key="14">
    <source>
        <dbReference type="ARBA" id="ARBA00023180"/>
    </source>
</evidence>
<evidence type="ECO:0000256" key="1">
    <source>
        <dbReference type="ARBA" id="ARBA00001947"/>
    </source>
</evidence>
<organism evidence="21 22">
    <name type="scientific">Ceratocystis fimbriata CBS 114723</name>
    <dbReference type="NCBI Taxonomy" id="1035309"/>
    <lineage>
        <taxon>Eukaryota</taxon>
        <taxon>Fungi</taxon>
        <taxon>Dikarya</taxon>
        <taxon>Ascomycota</taxon>
        <taxon>Pezizomycotina</taxon>
        <taxon>Sordariomycetes</taxon>
        <taxon>Hypocreomycetidae</taxon>
        <taxon>Microascales</taxon>
        <taxon>Ceratocystidaceae</taxon>
        <taxon>Ceratocystis</taxon>
    </lineage>
</organism>
<dbReference type="EC" id="3.4.-.-" evidence="15"/>
<dbReference type="InterPro" id="IPR048024">
    <property type="entry name" value="Fxna-like_M28_dom"/>
</dbReference>
<dbReference type="Gene3D" id="3.40.630.10">
    <property type="entry name" value="Zn peptidases"/>
    <property type="match status" value="1"/>
</dbReference>
<dbReference type="InterPro" id="IPR053975">
    <property type="entry name" value="PFF1_C"/>
</dbReference>
<feature type="domain" description="Vacuolar membrane protease transmembrane" evidence="20">
    <location>
        <begin position="465"/>
        <end position="758"/>
    </location>
</feature>
<comment type="function">
    <text evidence="2">May be involved in vacuolar sorting and osmoregulation.</text>
</comment>
<feature type="domain" description="Vacuolar membrane protease C-terminal" evidence="19">
    <location>
        <begin position="790"/>
        <end position="1009"/>
    </location>
</feature>